<sequence>MNTSQVLIVGAGPTGLMLALRLARHGVAFRIIDSNSGPGEASRAMAVHARTLEFYQQMGFADELVTLGIRIEAMHVHEAGRELASLPLGEIGAGISPYPFVLSLPQDEHELFLIGKLARAHVEVEWNTTLENWVQLDSEVQATLIKNGQVQHGVFDYLCGCDGARSTVRAIAGIDFSGGTYDHRYYVADAEVAGDNTDLQAHLGANTFALMLPVRSSGSQRLIGILPDRPDGAPAPVFDDIRGEVESLLNIQVNHVNWFSTYRVHHRVAPQFRRRRCFLLGDAAHVHSPVGGQGMNTGIGDAVNLAWKLAKKLQGKAGDALLDTYESERIGFARSLVATTDRAFRAIVSQGVGGRLLRRWLVPHALPYLSGFEGARRLLFRTVSQIQVRYEDSALSGGHAEHLRGGDRLPWLFDGTQDNFTALRSMDWQLHIYGEPAPELLDEARSLKLPVHCYTFNAAAKLASLSRDCACLVRPDGHIALAMQLQQSGAMRALALRLELDFSAATPAGTTPSRKEPA</sequence>
<dbReference type="GO" id="GO:0071949">
    <property type="term" value="F:FAD binding"/>
    <property type="evidence" value="ECO:0007669"/>
    <property type="project" value="InterPro"/>
</dbReference>
<evidence type="ECO:0000259" key="4">
    <source>
        <dbReference type="Pfam" id="PF01494"/>
    </source>
</evidence>
<dbReference type="InterPro" id="IPR036188">
    <property type="entry name" value="FAD/NAD-bd_sf"/>
</dbReference>
<keyword evidence="6" id="KW-1185">Reference proteome</keyword>
<comment type="cofactor">
    <cofactor evidence="1">
        <name>FAD</name>
        <dbReference type="ChEBI" id="CHEBI:57692"/>
    </cofactor>
</comment>
<dbReference type="PATRIC" id="fig|1747903.4.peg.4442"/>
<gene>
    <name evidence="5" type="ORF">ASR47_101994</name>
</gene>
<reference evidence="5 6" key="1">
    <citation type="submission" date="2016-04" db="EMBL/GenBank/DDBJ databases">
        <title>Draft genome sequence of Janthinobacterium psychrotolerans sp. nov., isolated from freshwater sediments in Denmark.</title>
        <authorList>
            <person name="Gong X."/>
            <person name="Skrivergaard S."/>
            <person name="Korsgaard B.S."/>
            <person name="Schreiber L."/>
            <person name="Marshall I.P."/>
            <person name="Finster K."/>
            <person name="Schramm A."/>
        </authorList>
    </citation>
    <scope>NUCLEOTIDE SEQUENCE [LARGE SCALE GENOMIC DNA]</scope>
    <source>
        <strain evidence="5 6">S3-2</strain>
    </source>
</reference>
<dbReference type="AlphaFoldDB" id="A0A1A7C507"/>
<comment type="caution">
    <text evidence="5">The sequence shown here is derived from an EMBL/GenBank/DDBJ whole genome shotgun (WGS) entry which is preliminary data.</text>
</comment>
<evidence type="ECO:0000313" key="5">
    <source>
        <dbReference type="EMBL" id="OBV40787.1"/>
    </source>
</evidence>
<dbReference type="InterPro" id="IPR002938">
    <property type="entry name" value="FAD-bd"/>
</dbReference>
<dbReference type="PRINTS" id="PR00420">
    <property type="entry name" value="RNGMNOXGNASE"/>
</dbReference>
<feature type="domain" description="FAD-binding" evidence="4">
    <location>
        <begin position="4"/>
        <end position="338"/>
    </location>
</feature>
<dbReference type="Gene3D" id="3.30.70.2450">
    <property type="match status" value="1"/>
</dbReference>
<dbReference type="STRING" id="1747903.ASR47_101994"/>
<dbReference type="InterPro" id="IPR050641">
    <property type="entry name" value="RIFMO-like"/>
</dbReference>
<evidence type="ECO:0000256" key="1">
    <source>
        <dbReference type="ARBA" id="ARBA00001974"/>
    </source>
</evidence>
<keyword evidence="3" id="KW-0274">FAD</keyword>
<dbReference type="Gene3D" id="3.50.50.60">
    <property type="entry name" value="FAD/NAD(P)-binding domain"/>
    <property type="match status" value="1"/>
</dbReference>
<organism evidence="5 6">
    <name type="scientific">Janthinobacterium psychrotolerans</name>
    <dbReference type="NCBI Taxonomy" id="1747903"/>
    <lineage>
        <taxon>Bacteria</taxon>
        <taxon>Pseudomonadati</taxon>
        <taxon>Pseudomonadota</taxon>
        <taxon>Betaproteobacteria</taxon>
        <taxon>Burkholderiales</taxon>
        <taxon>Oxalobacteraceae</taxon>
        <taxon>Janthinobacterium</taxon>
    </lineage>
</organism>
<dbReference type="PANTHER" id="PTHR43004">
    <property type="entry name" value="TRK SYSTEM POTASSIUM UPTAKE PROTEIN"/>
    <property type="match status" value="1"/>
</dbReference>
<dbReference type="SUPFAM" id="SSF51905">
    <property type="entry name" value="FAD/NAD(P)-binding domain"/>
    <property type="match status" value="1"/>
</dbReference>
<dbReference type="Gene3D" id="3.40.30.120">
    <property type="match status" value="1"/>
</dbReference>
<protein>
    <submittedName>
        <fullName evidence="5">2-polyprenyl-6-methoxyphenol hydroxylase</fullName>
    </submittedName>
</protein>
<dbReference type="PANTHER" id="PTHR43004:SF19">
    <property type="entry name" value="BINDING MONOOXYGENASE, PUTATIVE (JCVI)-RELATED"/>
    <property type="match status" value="1"/>
</dbReference>
<evidence type="ECO:0000256" key="2">
    <source>
        <dbReference type="ARBA" id="ARBA00022630"/>
    </source>
</evidence>
<dbReference type="RefSeq" id="WP_065306686.1">
    <property type="nucleotide sequence ID" value="NZ_LOCQ01000044.1"/>
</dbReference>
<dbReference type="OrthoDB" id="3443359at2"/>
<dbReference type="Proteomes" id="UP000092713">
    <property type="component" value="Unassembled WGS sequence"/>
</dbReference>
<accession>A0A1A7C507</accession>
<dbReference type="GO" id="GO:0016709">
    <property type="term" value="F:oxidoreductase activity, acting on paired donors, with incorporation or reduction of molecular oxygen, NAD(P)H as one donor, and incorporation of one atom of oxygen"/>
    <property type="evidence" value="ECO:0007669"/>
    <property type="project" value="UniProtKB-ARBA"/>
</dbReference>
<keyword evidence="2" id="KW-0285">Flavoprotein</keyword>
<name>A0A1A7C507_9BURK</name>
<dbReference type="Pfam" id="PF01494">
    <property type="entry name" value="FAD_binding_3"/>
    <property type="match status" value="1"/>
</dbReference>
<proteinExistence type="predicted"/>
<dbReference type="EMBL" id="LOCQ01000044">
    <property type="protein sequence ID" value="OBV40787.1"/>
    <property type="molecule type" value="Genomic_DNA"/>
</dbReference>
<evidence type="ECO:0000256" key="3">
    <source>
        <dbReference type="ARBA" id="ARBA00022827"/>
    </source>
</evidence>
<evidence type="ECO:0000313" key="6">
    <source>
        <dbReference type="Proteomes" id="UP000092713"/>
    </source>
</evidence>